<feature type="domain" description="Ysc84 actin-binding" evidence="2">
    <location>
        <begin position="107"/>
        <end position="227"/>
    </location>
</feature>
<dbReference type="PANTHER" id="PTHR15629">
    <property type="entry name" value="SH3YL1 PROTEIN"/>
    <property type="match status" value="1"/>
</dbReference>
<accession>A0ABW3QNK8</accession>
<dbReference type="PANTHER" id="PTHR15629:SF2">
    <property type="entry name" value="SH3 DOMAIN-CONTAINING YSC84-LIKE PROTEIN 1"/>
    <property type="match status" value="1"/>
</dbReference>
<dbReference type="InterPro" id="IPR007461">
    <property type="entry name" value="Ysc84_actin-binding"/>
</dbReference>
<dbReference type="RefSeq" id="WP_379884602.1">
    <property type="nucleotide sequence ID" value="NZ_JBHTLP010000018.1"/>
</dbReference>
<feature type="chain" id="PRO_5047226630" evidence="1">
    <location>
        <begin position="25"/>
        <end position="231"/>
    </location>
</feature>
<evidence type="ECO:0000259" key="2">
    <source>
        <dbReference type="Pfam" id="PF04366"/>
    </source>
</evidence>
<gene>
    <name evidence="3" type="ORF">ACFQ4C_21280</name>
</gene>
<sequence length="231" mass="24748">MIVKPFIQTVLLGILCSAFQLVSAQPAFETRAPKETEKVKAALSVLNELSQMKERIPERLLAISQGIIIVPKMVNGGFVIGGKHGKGLALVKNEQGQWSDPVFVTLTGGSFGLQAGVQAVDLILVFKNNKTLLEMSKGSFTLGGDLSVAAGPVGRSSSASTDYKLEAEVYSYSRSKGFFAGLTLNGVALSVDQKANREFYEEFDPAGHLFSTFNNSSGEVQDLKAALIKLE</sequence>
<feature type="signal peptide" evidence="1">
    <location>
        <begin position="1"/>
        <end position="24"/>
    </location>
</feature>
<dbReference type="Proteomes" id="UP001597116">
    <property type="component" value="Unassembled WGS sequence"/>
</dbReference>
<evidence type="ECO:0000256" key="1">
    <source>
        <dbReference type="SAM" id="SignalP"/>
    </source>
</evidence>
<protein>
    <submittedName>
        <fullName evidence="3">Lipid-binding SYLF domain-containing protein</fullName>
    </submittedName>
</protein>
<reference evidence="4" key="1">
    <citation type="journal article" date="2019" name="Int. J. Syst. Evol. Microbiol.">
        <title>The Global Catalogue of Microorganisms (GCM) 10K type strain sequencing project: providing services to taxonomists for standard genome sequencing and annotation.</title>
        <authorList>
            <consortium name="The Broad Institute Genomics Platform"/>
            <consortium name="The Broad Institute Genome Sequencing Center for Infectious Disease"/>
            <person name="Wu L."/>
            <person name="Ma J."/>
        </authorList>
    </citation>
    <scope>NUCLEOTIDE SEQUENCE [LARGE SCALE GENOMIC DNA]</scope>
    <source>
        <strain evidence="4">CCUG 55608</strain>
    </source>
</reference>
<evidence type="ECO:0000313" key="3">
    <source>
        <dbReference type="EMBL" id="MFD1143675.1"/>
    </source>
</evidence>
<dbReference type="Pfam" id="PF04366">
    <property type="entry name" value="Ysc84"/>
    <property type="match status" value="1"/>
</dbReference>
<comment type="caution">
    <text evidence="3">The sequence shown here is derived from an EMBL/GenBank/DDBJ whole genome shotgun (WGS) entry which is preliminary data.</text>
</comment>
<dbReference type="EMBL" id="JBHTLP010000018">
    <property type="protein sequence ID" value="MFD1143675.1"/>
    <property type="molecule type" value="Genomic_DNA"/>
</dbReference>
<organism evidence="3 4">
    <name type="scientific">Larkinella insperata</name>
    <dbReference type="NCBI Taxonomy" id="332158"/>
    <lineage>
        <taxon>Bacteria</taxon>
        <taxon>Pseudomonadati</taxon>
        <taxon>Bacteroidota</taxon>
        <taxon>Cytophagia</taxon>
        <taxon>Cytophagales</taxon>
        <taxon>Spirosomataceae</taxon>
        <taxon>Larkinella</taxon>
    </lineage>
</organism>
<name>A0ABW3QNK8_9BACT</name>
<evidence type="ECO:0000313" key="4">
    <source>
        <dbReference type="Proteomes" id="UP001597116"/>
    </source>
</evidence>
<keyword evidence="1" id="KW-0732">Signal</keyword>
<dbReference type="InterPro" id="IPR051702">
    <property type="entry name" value="SH3_domain_YSC84-like"/>
</dbReference>
<dbReference type="CDD" id="cd11524">
    <property type="entry name" value="SYLF"/>
    <property type="match status" value="1"/>
</dbReference>
<proteinExistence type="predicted"/>
<keyword evidence="4" id="KW-1185">Reference proteome</keyword>